<evidence type="ECO:0000313" key="2">
    <source>
        <dbReference type="Proteomes" id="UP000284605"/>
    </source>
</evidence>
<dbReference type="Proteomes" id="UP000284605">
    <property type="component" value="Unassembled WGS sequence"/>
</dbReference>
<gene>
    <name evidence="1" type="ORF">D3874_07645</name>
</gene>
<accession>A0A418WIX5</accession>
<comment type="caution">
    <text evidence="1">The sequence shown here is derived from an EMBL/GenBank/DDBJ whole genome shotgun (WGS) entry which is preliminary data.</text>
</comment>
<protein>
    <submittedName>
        <fullName evidence="1">DUF3703 domain-containing protein</fullName>
    </submittedName>
</protein>
<dbReference type="InterPro" id="IPR022172">
    <property type="entry name" value="DUF3703"/>
</dbReference>
<dbReference type="OrthoDB" id="9799416at2"/>
<dbReference type="Pfam" id="PF12487">
    <property type="entry name" value="DUF3703"/>
    <property type="match status" value="1"/>
</dbReference>
<keyword evidence="2" id="KW-1185">Reference proteome</keyword>
<dbReference type="AlphaFoldDB" id="A0A418WIX5"/>
<proteinExistence type="predicted"/>
<dbReference type="EMBL" id="QYUK01000011">
    <property type="protein sequence ID" value="RJF89902.1"/>
    <property type="molecule type" value="Genomic_DNA"/>
</dbReference>
<name>A0A418WIX5_9PROT</name>
<sequence>MARAELAYAHGEFDACFKTLERAHILGQRSTRRHVRVHVWMLKVGRRRGDRREIVGQVKRIAAAALFSRIWVPAGNTGGANVPATKPMPIPEDLRRVLEHRR</sequence>
<organism evidence="1 2">
    <name type="scientific">Oleomonas cavernae</name>
    <dbReference type="NCBI Taxonomy" id="2320859"/>
    <lineage>
        <taxon>Bacteria</taxon>
        <taxon>Pseudomonadati</taxon>
        <taxon>Pseudomonadota</taxon>
        <taxon>Alphaproteobacteria</taxon>
        <taxon>Acetobacterales</taxon>
        <taxon>Acetobacteraceae</taxon>
        <taxon>Oleomonas</taxon>
    </lineage>
</organism>
<evidence type="ECO:0000313" key="1">
    <source>
        <dbReference type="EMBL" id="RJF89902.1"/>
    </source>
</evidence>
<reference evidence="1 2" key="1">
    <citation type="submission" date="2018-09" db="EMBL/GenBank/DDBJ databases">
        <authorList>
            <person name="Zhu H."/>
        </authorList>
    </citation>
    <scope>NUCLEOTIDE SEQUENCE [LARGE SCALE GENOMIC DNA]</scope>
    <source>
        <strain evidence="1 2">K1W22B-8</strain>
    </source>
</reference>